<reference evidence="7 8" key="1">
    <citation type="submission" date="2020-08" db="EMBL/GenBank/DDBJ databases">
        <title>Genomic Encyclopedia of Type Strains, Phase IV (KMG-IV): sequencing the most valuable type-strain genomes for metagenomic binning, comparative biology and taxonomic classification.</title>
        <authorList>
            <person name="Goeker M."/>
        </authorList>
    </citation>
    <scope>NUCLEOTIDE SEQUENCE [LARGE SCALE GENOMIC DNA]</scope>
    <source>
        <strain evidence="7 8">DSM 26723</strain>
    </source>
</reference>
<comment type="caution">
    <text evidence="7">The sequence shown here is derived from an EMBL/GenBank/DDBJ whole genome shotgun (WGS) entry which is preliminary data.</text>
</comment>
<evidence type="ECO:0000259" key="6">
    <source>
        <dbReference type="Pfam" id="PF07715"/>
    </source>
</evidence>
<dbReference type="Pfam" id="PF07715">
    <property type="entry name" value="Plug"/>
    <property type="match status" value="1"/>
</dbReference>
<keyword evidence="4" id="KW-0798">TonB box</keyword>
<dbReference type="Pfam" id="PF00593">
    <property type="entry name" value="TonB_dep_Rec_b-barrel"/>
    <property type="match status" value="1"/>
</dbReference>
<dbReference type="AlphaFoldDB" id="A0A841HT18"/>
<feature type="domain" description="TonB-dependent receptor plug" evidence="6">
    <location>
        <begin position="55"/>
        <end position="159"/>
    </location>
</feature>
<evidence type="ECO:0000313" key="8">
    <source>
        <dbReference type="Proteomes" id="UP000588068"/>
    </source>
</evidence>
<dbReference type="InterPro" id="IPR000531">
    <property type="entry name" value="Beta-barrel_TonB"/>
</dbReference>
<keyword evidence="3" id="KW-0998">Cell outer membrane</keyword>
<evidence type="ECO:0000259" key="5">
    <source>
        <dbReference type="Pfam" id="PF00593"/>
    </source>
</evidence>
<evidence type="ECO:0000256" key="3">
    <source>
        <dbReference type="ARBA" id="ARBA00023237"/>
    </source>
</evidence>
<dbReference type="InterPro" id="IPR036942">
    <property type="entry name" value="Beta-barrel_TonB_sf"/>
</dbReference>
<dbReference type="EMBL" id="JACHHZ010000006">
    <property type="protein sequence ID" value="MBB6095794.1"/>
    <property type="molecule type" value="Genomic_DNA"/>
</dbReference>
<evidence type="ECO:0000256" key="4">
    <source>
        <dbReference type="RuleBase" id="RU003357"/>
    </source>
</evidence>
<evidence type="ECO:0000256" key="1">
    <source>
        <dbReference type="ARBA" id="ARBA00004442"/>
    </source>
</evidence>
<name>A0A841HT18_9GAMM</name>
<dbReference type="GO" id="GO:0009279">
    <property type="term" value="C:cell outer membrane"/>
    <property type="evidence" value="ECO:0007669"/>
    <property type="project" value="UniProtKB-SubCell"/>
</dbReference>
<dbReference type="PANTHER" id="PTHR40980:SF3">
    <property type="entry name" value="TONB-DEPENDENT RECEPTOR-LIKE BETA-BARREL DOMAIN-CONTAINING PROTEIN"/>
    <property type="match status" value="1"/>
</dbReference>
<evidence type="ECO:0000256" key="2">
    <source>
        <dbReference type="ARBA" id="ARBA00023136"/>
    </source>
</evidence>
<dbReference type="NCBIfam" id="TIGR01782">
    <property type="entry name" value="TonB-Xanth-Caul"/>
    <property type="match status" value="1"/>
</dbReference>
<dbReference type="Proteomes" id="UP000588068">
    <property type="component" value="Unassembled WGS sequence"/>
</dbReference>
<dbReference type="Gene3D" id="2.170.130.10">
    <property type="entry name" value="TonB-dependent receptor, plug domain"/>
    <property type="match status" value="1"/>
</dbReference>
<keyword evidence="8" id="KW-1185">Reference proteome</keyword>
<comment type="similarity">
    <text evidence="4">Belongs to the TonB-dependent receptor family.</text>
</comment>
<dbReference type="PANTHER" id="PTHR40980">
    <property type="entry name" value="PLUG DOMAIN-CONTAINING PROTEIN"/>
    <property type="match status" value="1"/>
</dbReference>
<dbReference type="InterPro" id="IPR010104">
    <property type="entry name" value="TonB_rcpt_bac"/>
</dbReference>
<evidence type="ECO:0000313" key="7">
    <source>
        <dbReference type="EMBL" id="MBB6095794.1"/>
    </source>
</evidence>
<keyword evidence="7" id="KW-0675">Receptor</keyword>
<sequence length="1007" mass="109120">MNDRARRPTQVAQAISLILGTTVVFSTALSQETQGLEEVIVTGIRGSLTSSMELKRDSQGVVDGIVAEDIGKFPDTNLAESLQRITGVSIDRTAIGEGSRVTVRGVGPDFNLVLLNGRQMPASSIEATTASNSRAFDFANLASEAISAIEVYKTSRSSTPTGGIGATINVKTARPLDAPGLHSSFGVKGVIDTSAGNLPSNLEGDSITPEISGIYSNTFGDDKFGIAISGSYQERDLGYNQATTGGWRAFGGDEVNWGTIPLPGQPGSERITNRPDASDTYSVPQSLGYSFNSVQRKRTNGQLALQWAPVDNVTATLDYTYSENKIATQRNELSAWFNFGASSSSWTDGPVAAPDVYTELLPGGNSDVGMGGAQFATKNENNSVGFNLEWEVSDRFGLQLDFHDSTAESGPDSPYGSNVAFGVSDLSRGDTTGIFSNDFPILGMQLANGRTQIDPSFMEVTGSSFRNSYMKSEVQQGQLSGDFAFTDSSRLDFGVGFTEVNNRSAFSNVQSDNTWTGIRNANGGLTAASFDDDIWRADTVSKYFDQISGSGDPRLFNQFFTFDFERLRNQVAQLRGALPDQSLATCPLNGNQSIRVPCYEASSIYGTDRRVEEKSKSAYVQFSQDWEWGKPMHAALGLRYEETDVTSSALVPIPTGIAWAGNNEFTIQFGAPDFTTLEGSYDYLLPSFDFSVDLTDDLKLRASYGETIGRPQWGDIQGGQTLDALARINGGTGRQGDPGLKPLESQNIDFSVEYYYGESNYLSVGYFRKNIDNYIGVSTIQETPFDLPHPANGGYFNEANTNGACAGDLTCIRQYIFANHDGDPGVNAATGTILGIAGDPIAVFDIQVPSNQKSATLDGWEMNLQHVFGQSGFGFAVNYTMVDSNISYDDQSRQDQFAIVGLSDSANFVAFYENYGFGIRAAYNWRDEFLSATFDSTGTPNPNYTEAYGQIDVSASYDITDAFTVQAEVINLTDETQRVHGRNDNQLLFATQTGPRYMIGARYKFGQ</sequence>
<dbReference type="SUPFAM" id="SSF56935">
    <property type="entry name" value="Porins"/>
    <property type="match status" value="1"/>
</dbReference>
<comment type="subcellular location">
    <subcellularLocation>
        <location evidence="1 4">Cell outer membrane</location>
    </subcellularLocation>
</comment>
<accession>A0A841HT18</accession>
<dbReference type="InterPro" id="IPR012910">
    <property type="entry name" value="Plug_dom"/>
</dbReference>
<dbReference type="InterPro" id="IPR037066">
    <property type="entry name" value="Plug_dom_sf"/>
</dbReference>
<protein>
    <submittedName>
        <fullName evidence="7">TonB-dependent receptor</fullName>
    </submittedName>
</protein>
<feature type="domain" description="TonB-dependent receptor-like beta-barrel" evidence="5">
    <location>
        <begin position="464"/>
        <end position="972"/>
    </location>
</feature>
<gene>
    <name evidence="7" type="ORF">HNQ60_004685</name>
</gene>
<dbReference type="Gene3D" id="2.40.170.20">
    <property type="entry name" value="TonB-dependent receptor, beta-barrel domain"/>
    <property type="match status" value="1"/>
</dbReference>
<keyword evidence="2 4" id="KW-0472">Membrane</keyword>
<organism evidence="7 8">
    <name type="scientific">Povalibacter uvarum</name>
    <dbReference type="NCBI Taxonomy" id="732238"/>
    <lineage>
        <taxon>Bacteria</taxon>
        <taxon>Pseudomonadati</taxon>
        <taxon>Pseudomonadota</taxon>
        <taxon>Gammaproteobacteria</taxon>
        <taxon>Steroidobacterales</taxon>
        <taxon>Steroidobacteraceae</taxon>
        <taxon>Povalibacter</taxon>
    </lineage>
</organism>
<proteinExistence type="inferred from homology"/>